<dbReference type="AlphaFoldDB" id="A0A4U5PZN9"/>
<geneLocation type="mitochondrion" evidence="4"/>
<keyword evidence="2" id="KW-0378">Hydrolase</keyword>
<gene>
    <name evidence="4" type="ORF">D5086_0000160720</name>
</gene>
<sequence length="208" mass="23285">MGTVEDMTKGVNYASAGAGVIFSSGSELGQRISFTQQIQQFTDTLQSFILNMGEAAANELISNSVFYVSIGVNDYIHYYLRNNLYNMNVRKVILMGLPPIGCAPYYLWRYNSKNGECIEEINDMILEYNFVMRYMIEELGLELPDAKITFCDMYEGSMDIIKNHELYGFNVTTDACCGLGKYKGWIMCFASEIACSNATNPVGSIPSN</sequence>
<keyword evidence="4" id="KW-0496">Mitochondrion</keyword>
<proteinExistence type="inferred from homology"/>
<dbReference type="SUPFAM" id="SSF52266">
    <property type="entry name" value="SGNH hydrolase"/>
    <property type="match status" value="1"/>
</dbReference>
<dbReference type="EMBL" id="RCHU01000534">
    <property type="protein sequence ID" value="TKS02671.1"/>
    <property type="molecule type" value="Genomic_DNA"/>
</dbReference>
<dbReference type="STRING" id="43335.A0A4U5PZN9"/>
<comment type="similarity">
    <text evidence="1">Belongs to the 'GDSL' lipolytic enzyme family.</text>
</comment>
<dbReference type="InterPro" id="IPR001087">
    <property type="entry name" value="GDSL"/>
</dbReference>
<evidence type="ECO:0000256" key="1">
    <source>
        <dbReference type="ARBA" id="ARBA00008668"/>
    </source>
</evidence>
<organism evidence="4">
    <name type="scientific">Populus alba</name>
    <name type="common">White poplar</name>
    <dbReference type="NCBI Taxonomy" id="43335"/>
    <lineage>
        <taxon>Eukaryota</taxon>
        <taxon>Viridiplantae</taxon>
        <taxon>Streptophyta</taxon>
        <taxon>Embryophyta</taxon>
        <taxon>Tracheophyta</taxon>
        <taxon>Spermatophyta</taxon>
        <taxon>Magnoliopsida</taxon>
        <taxon>eudicotyledons</taxon>
        <taxon>Gunneridae</taxon>
        <taxon>Pentapetalae</taxon>
        <taxon>rosids</taxon>
        <taxon>fabids</taxon>
        <taxon>Malpighiales</taxon>
        <taxon>Salicaceae</taxon>
        <taxon>Saliceae</taxon>
        <taxon>Populus</taxon>
    </lineage>
</organism>
<dbReference type="InterPro" id="IPR036514">
    <property type="entry name" value="SGNH_hydro_sf"/>
</dbReference>
<evidence type="ECO:0000313" key="4">
    <source>
        <dbReference type="EMBL" id="TKS02671.1"/>
    </source>
</evidence>
<evidence type="ECO:0000256" key="3">
    <source>
        <dbReference type="ARBA" id="ARBA00022963"/>
    </source>
</evidence>
<keyword evidence="3" id="KW-0442">Lipid degradation</keyword>
<comment type="caution">
    <text evidence="4">The sequence shown here is derived from an EMBL/GenBank/DDBJ whole genome shotgun (WGS) entry which is preliminary data.</text>
</comment>
<evidence type="ECO:0008006" key="5">
    <source>
        <dbReference type="Google" id="ProtNLM"/>
    </source>
</evidence>
<protein>
    <recommendedName>
        <fullName evidence="5">GDSL esterase/lipase</fullName>
    </recommendedName>
</protein>
<dbReference type="PANTHER" id="PTHR45648:SF13">
    <property type="entry name" value="OS02G0290900 PROTEIN"/>
    <property type="match status" value="1"/>
</dbReference>
<name>A0A4U5PZN9_POPAL</name>
<evidence type="ECO:0000256" key="2">
    <source>
        <dbReference type="ARBA" id="ARBA00022801"/>
    </source>
</evidence>
<dbReference type="GO" id="GO:0016042">
    <property type="term" value="P:lipid catabolic process"/>
    <property type="evidence" value="ECO:0007669"/>
    <property type="project" value="UniProtKB-KW"/>
</dbReference>
<dbReference type="Pfam" id="PF00657">
    <property type="entry name" value="Lipase_GDSL"/>
    <property type="match status" value="1"/>
</dbReference>
<dbReference type="Gene3D" id="3.40.50.1110">
    <property type="entry name" value="SGNH hydrolase"/>
    <property type="match status" value="1"/>
</dbReference>
<accession>A0A4U5PZN9</accession>
<reference evidence="4" key="1">
    <citation type="submission" date="2018-10" db="EMBL/GenBank/DDBJ databases">
        <title>Population genomic analysis revealed the cold adaptation of white poplar.</title>
        <authorList>
            <person name="Liu Y.-J."/>
        </authorList>
    </citation>
    <scope>NUCLEOTIDE SEQUENCE [LARGE SCALE GENOMIC DNA]</scope>
    <source>
        <strain evidence="4">PAL-ZL1</strain>
    </source>
</reference>
<dbReference type="GO" id="GO:0016788">
    <property type="term" value="F:hydrolase activity, acting on ester bonds"/>
    <property type="evidence" value="ECO:0007669"/>
    <property type="project" value="InterPro"/>
</dbReference>
<dbReference type="PANTHER" id="PTHR45648">
    <property type="entry name" value="GDSL LIPASE/ACYLHYDROLASE FAMILY PROTEIN (AFU_ORTHOLOGUE AFUA_4G14700)"/>
    <property type="match status" value="1"/>
</dbReference>
<dbReference type="InterPro" id="IPR051058">
    <property type="entry name" value="GDSL_Est/Lipase"/>
</dbReference>
<keyword evidence="3" id="KW-0443">Lipid metabolism</keyword>